<accession>X0UGU8</accession>
<dbReference type="Gene3D" id="1.10.3120.10">
    <property type="entry name" value="Trigger factor, C-terminal domain"/>
    <property type="match status" value="1"/>
</dbReference>
<dbReference type="EMBL" id="BARS01016193">
    <property type="protein sequence ID" value="GAF98516.1"/>
    <property type="molecule type" value="Genomic_DNA"/>
</dbReference>
<evidence type="ECO:0000313" key="5">
    <source>
        <dbReference type="EMBL" id="GAF98516.1"/>
    </source>
</evidence>
<evidence type="ECO:0000256" key="2">
    <source>
        <dbReference type="ARBA" id="ARBA00023235"/>
    </source>
</evidence>
<proteinExistence type="predicted"/>
<organism evidence="5">
    <name type="scientific">marine sediment metagenome</name>
    <dbReference type="NCBI Taxonomy" id="412755"/>
    <lineage>
        <taxon>unclassified sequences</taxon>
        <taxon>metagenomes</taxon>
        <taxon>ecological metagenomes</taxon>
    </lineage>
</organism>
<dbReference type="GO" id="GO:0015031">
    <property type="term" value="P:protein transport"/>
    <property type="evidence" value="ECO:0007669"/>
    <property type="project" value="InterPro"/>
</dbReference>
<evidence type="ECO:0000259" key="4">
    <source>
        <dbReference type="Pfam" id="PF05698"/>
    </source>
</evidence>
<feature type="non-terminal residue" evidence="5">
    <location>
        <position position="1"/>
    </location>
</feature>
<comment type="caution">
    <text evidence="5">The sequence shown here is derived from an EMBL/GenBank/DDBJ whole genome shotgun (WGS) entry which is preliminary data.</text>
</comment>
<protein>
    <recommendedName>
        <fullName evidence="4">Trigger factor C-terminal domain-containing protein</fullName>
    </recommendedName>
</protein>
<evidence type="ECO:0000256" key="1">
    <source>
        <dbReference type="ARBA" id="ARBA00023110"/>
    </source>
</evidence>
<dbReference type="Pfam" id="PF05698">
    <property type="entry name" value="Trigger_C"/>
    <property type="match status" value="1"/>
</dbReference>
<sequence>TQQDIKKEDLEQLKSEGKKKAEQNLNNHLILKKIAEKENLKVSDQEMHEQFKEIAKANNLPLAQVIDSVNKEGKKEELRSSILFKKTVDFLVEHAIIE</sequence>
<dbReference type="InterPro" id="IPR008880">
    <property type="entry name" value="Trigger_fac_C"/>
</dbReference>
<feature type="region of interest" description="Disordered" evidence="3">
    <location>
        <begin position="1"/>
        <end position="21"/>
    </location>
</feature>
<feature type="domain" description="Trigger factor C-terminal" evidence="4">
    <location>
        <begin position="5"/>
        <end position="93"/>
    </location>
</feature>
<keyword evidence="2" id="KW-0413">Isomerase</keyword>
<dbReference type="InterPro" id="IPR037041">
    <property type="entry name" value="Trigger_fac_C_sf"/>
</dbReference>
<name>X0UGU8_9ZZZZ</name>
<dbReference type="GO" id="GO:0003755">
    <property type="term" value="F:peptidyl-prolyl cis-trans isomerase activity"/>
    <property type="evidence" value="ECO:0007669"/>
    <property type="project" value="UniProtKB-KW"/>
</dbReference>
<evidence type="ECO:0000256" key="3">
    <source>
        <dbReference type="SAM" id="MobiDB-lite"/>
    </source>
</evidence>
<dbReference type="GO" id="GO:0006457">
    <property type="term" value="P:protein folding"/>
    <property type="evidence" value="ECO:0007669"/>
    <property type="project" value="InterPro"/>
</dbReference>
<dbReference type="AlphaFoldDB" id="X0UGU8"/>
<dbReference type="SUPFAM" id="SSF109998">
    <property type="entry name" value="Triger factor/SurA peptide-binding domain-like"/>
    <property type="match status" value="1"/>
</dbReference>
<reference evidence="5" key="1">
    <citation type="journal article" date="2014" name="Front. Microbiol.">
        <title>High frequency of phylogenetically diverse reductive dehalogenase-homologous genes in deep subseafloor sedimentary metagenomes.</title>
        <authorList>
            <person name="Kawai M."/>
            <person name="Futagami T."/>
            <person name="Toyoda A."/>
            <person name="Takaki Y."/>
            <person name="Nishi S."/>
            <person name="Hori S."/>
            <person name="Arai W."/>
            <person name="Tsubouchi T."/>
            <person name="Morono Y."/>
            <person name="Uchiyama I."/>
            <person name="Ito T."/>
            <person name="Fujiyama A."/>
            <person name="Inagaki F."/>
            <person name="Takami H."/>
        </authorList>
    </citation>
    <scope>NUCLEOTIDE SEQUENCE</scope>
    <source>
        <strain evidence="5">Expedition CK06-06</strain>
    </source>
</reference>
<gene>
    <name evidence="5" type="ORF">S01H1_26694</name>
</gene>
<keyword evidence="1" id="KW-0697">Rotamase</keyword>
<dbReference type="InterPro" id="IPR027304">
    <property type="entry name" value="Trigger_fact/SurA_dom_sf"/>
</dbReference>